<evidence type="ECO:0000313" key="6">
    <source>
        <dbReference type="EMBL" id="GAK54813.1"/>
    </source>
</evidence>
<gene>
    <name evidence="6" type="ORF">U27_01643</name>
</gene>
<dbReference type="HOGENOM" id="CLU_051301_0_1_0"/>
<feature type="domain" description="Clp1 P-loop" evidence="5">
    <location>
        <begin position="20"/>
        <end position="199"/>
    </location>
</feature>
<evidence type="ECO:0000256" key="3">
    <source>
        <dbReference type="ARBA" id="ARBA00022777"/>
    </source>
</evidence>
<keyword evidence="2" id="KW-0547">Nucleotide-binding</keyword>
<dbReference type="InterPro" id="IPR027417">
    <property type="entry name" value="P-loop_NTPase"/>
</dbReference>
<dbReference type="eggNOG" id="COG1341">
    <property type="taxonomic scope" value="Bacteria"/>
</dbReference>
<dbReference type="GO" id="GO:0006396">
    <property type="term" value="P:RNA processing"/>
    <property type="evidence" value="ECO:0007669"/>
    <property type="project" value="InterPro"/>
</dbReference>
<dbReference type="Pfam" id="PF16575">
    <property type="entry name" value="CLP1_P"/>
    <property type="match status" value="1"/>
</dbReference>
<keyword evidence="1" id="KW-0808">Transferase</keyword>
<reference evidence="6" key="1">
    <citation type="journal article" date="2015" name="PeerJ">
        <title>First genomic representation of candidate bacterial phylum KSB3 points to enhanced environmental sensing as a trigger of wastewater bulking.</title>
        <authorList>
            <person name="Sekiguchi Y."/>
            <person name="Ohashi A."/>
            <person name="Parks D.H."/>
            <person name="Yamauchi T."/>
            <person name="Tyson G.W."/>
            <person name="Hugenholtz P."/>
        </authorList>
    </citation>
    <scope>NUCLEOTIDE SEQUENCE [LARGE SCALE GENOMIC DNA]</scope>
</reference>
<dbReference type="InterPro" id="IPR045116">
    <property type="entry name" value="Clp1/Grc3"/>
</dbReference>
<dbReference type="GO" id="GO:0005524">
    <property type="term" value="F:ATP binding"/>
    <property type="evidence" value="ECO:0007669"/>
    <property type="project" value="UniProtKB-KW"/>
</dbReference>
<proteinExistence type="predicted"/>
<keyword evidence="3" id="KW-0418">Kinase</keyword>
<dbReference type="CDD" id="cd01983">
    <property type="entry name" value="SIMIBI"/>
    <property type="match status" value="1"/>
</dbReference>
<dbReference type="Gene3D" id="3.40.50.300">
    <property type="entry name" value="P-loop containing nucleotide triphosphate hydrolases"/>
    <property type="match status" value="1"/>
</dbReference>
<organism evidence="6">
    <name type="scientific">Vecturithrix granuli</name>
    <dbReference type="NCBI Taxonomy" id="1499967"/>
    <lineage>
        <taxon>Bacteria</taxon>
        <taxon>Candidatus Moduliflexota</taxon>
        <taxon>Candidatus Vecturitrichia</taxon>
        <taxon>Candidatus Vecturitrichales</taxon>
        <taxon>Candidatus Vecturitrichaceae</taxon>
        <taxon>Candidatus Vecturithrix</taxon>
    </lineage>
</organism>
<evidence type="ECO:0000256" key="1">
    <source>
        <dbReference type="ARBA" id="ARBA00022679"/>
    </source>
</evidence>
<dbReference type="InterPro" id="IPR032319">
    <property type="entry name" value="CLP1_P"/>
</dbReference>
<dbReference type="GO" id="GO:0051731">
    <property type="term" value="F:polynucleotide 5'-hydroxyl-kinase activity"/>
    <property type="evidence" value="ECO:0007669"/>
    <property type="project" value="InterPro"/>
</dbReference>
<dbReference type="AlphaFoldDB" id="A0A0S6W5E3"/>
<dbReference type="SUPFAM" id="SSF52540">
    <property type="entry name" value="P-loop containing nucleoside triphosphate hydrolases"/>
    <property type="match status" value="1"/>
</dbReference>
<dbReference type="Proteomes" id="UP000030661">
    <property type="component" value="Unassembled WGS sequence"/>
</dbReference>
<dbReference type="PANTHER" id="PTHR12755">
    <property type="entry name" value="CLEAVAGE/POLYADENYLATION FACTOR IA SUBUNIT CLP1P"/>
    <property type="match status" value="1"/>
</dbReference>
<dbReference type="EMBL" id="DF820463">
    <property type="protein sequence ID" value="GAK54813.1"/>
    <property type="molecule type" value="Genomic_DNA"/>
</dbReference>
<keyword evidence="4" id="KW-0067">ATP-binding</keyword>
<evidence type="ECO:0000256" key="4">
    <source>
        <dbReference type="ARBA" id="ARBA00022840"/>
    </source>
</evidence>
<evidence type="ECO:0000256" key="2">
    <source>
        <dbReference type="ARBA" id="ARBA00022741"/>
    </source>
</evidence>
<protein>
    <submittedName>
        <fullName evidence="6">GTPase or GTP-binding protein-like protein</fullName>
    </submittedName>
</protein>
<evidence type="ECO:0000259" key="5">
    <source>
        <dbReference type="Pfam" id="PF16575"/>
    </source>
</evidence>
<accession>A0A0S6W5E3</accession>
<evidence type="ECO:0000313" key="7">
    <source>
        <dbReference type="Proteomes" id="UP000030661"/>
    </source>
</evidence>
<sequence length="358" mass="39565">MIPEQVLEVALKERIIFVMGDKDTGKTTFVLALANELFHQGFSVGIIDADIGQSDIGPPTTVGFGVVQTPLTSLCDAVLQSLYFVGSISPKGCLLPLVIGTRKMLDNALTQELQKIILDTTGLISGQLGRVLKTHKIQLTAPDVIVCLQRAGECEHILSAYHGFEKPIILRLLPPSQCRTKTISDRQSHRTKFFKRYFTEARLIHCSLEDIGVFDTHLFKGSALSEQRIKQLNQELRASIPVQTALPSQANPPTPVFPQILWGEILGREIAIVTSQKLKYQQMMRLKTVLGESSYIKNSTPEDYRNLLLGLLDHNGACCALGILRTLDFAAKQASIFTCASPQEIAAVQFSGYTYEYS</sequence>
<keyword evidence="7" id="KW-1185">Reference proteome</keyword>
<dbReference type="PANTHER" id="PTHR12755:SF3">
    <property type="entry name" value="POLYNUCLEOTIDE 5'-HYDROXYL-KINASE NOL9"/>
    <property type="match status" value="1"/>
</dbReference>
<dbReference type="STRING" id="1499967.U27_01643"/>
<name>A0A0S6W5E3_VECG1</name>